<keyword evidence="4" id="KW-1185">Reference proteome</keyword>
<feature type="compositionally biased region" description="Basic and acidic residues" evidence="1">
    <location>
        <begin position="7"/>
        <end position="22"/>
    </location>
</feature>
<evidence type="ECO:0000259" key="2">
    <source>
        <dbReference type="Pfam" id="PF01471"/>
    </source>
</evidence>
<name>A0A6C7EC05_ILUCY</name>
<dbReference type="AlphaFoldDB" id="A0A6C7EC05"/>
<dbReference type="EMBL" id="AP012057">
    <property type="protein sequence ID" value="BAN03532.1"/>
    <property type="molecule type" value="Genomic_DNA"/>
</dbReference>
<evidence type="ECO:0000313" key="4">
    <source>
        <dbReference type="Proteomes" id="UP000011863"/>
    </source>
</evidence>
<dbReference type="RefSeq" id="WP_015442779.1">
    <property type="nucleotide sequence ID" value="NC_020520.1"/>
</dbReference>
<dbReference type="GO" id="GO:1990281">
    <property type="term" value="C:efflux pump complex"/>
    <property type="evidence" value="ECO:0007669"/>
    <property type="project" value="TreeGrafter"/>
</dbReference>
<reference evidence="3 4" key="1">
    <citation type="journal article" date="2013" name="Int. J. Syst. Evol. Microbiol.">
        <title>Ilumatobacter nonamiense sp. nov. and Ilumatobacter coccineum sp. nov., isolated from seashore sand.</title>
        <authorList>
            <person name="Matsumoto A."/>
            <person name="Kasai H."/>
            <person name="Matsuo Y."/>
            <person name="Shizuri Y."/>
            <person name="Ichikawa N."/>
            <person name="Fujita N."/>
            <person name="Omura S."/>
            <person name="Takahashi Y."/>
        </authorList>
    </citation>
    <scope>NUCLEOTIDE SEQUENCE [LARGE SCALE GENOMIC DNA]</scope>
    <source>
        <strain evidence="4">NBRC 103263 / KCTC 29153 / YM16-304</strain>
    </source>
</reference>
<organism evidence="3 4">
    <name type="scientific">Ilumatobacter coccineus (strain NBRC 103263 / KCTC 29153 / YM16-304)</name>
    <dbReference type="NCBI Taxonomy" id="1313172"/>
    <lineage>
        <taxon>Bacteria</taxon>
        <taxon>Bacillati</taxon>
        <taxon>Actinomycetota</taxon>
        <taxon>Acidimicrobiia</taxon>
        <taxon>Acidimicrobiales</taxon>
        <taxon>Ilumatobacteraceae</taxon>
        <taxon>Ilumatobacter</taxon>
    </lineage>
</organism>
<dbReference type="Pfam" id="PF01471">
    <property type="entry name" value="PG_binding_1"/>
    <property type="match status" value="2"/>
</dbReference>
<dbReference type="SUPFAM" id="SSF47090">
    <property type="entry name" value="PGBD-like"/>
    <property type="match status" value="2"/>
</dbReference>
<feature type="domain" description="Peptidoglycan binding-like" evidence="2">
    <location>
        <begin position="173"/>
        <end position="224"/>
    </location>
</feature>
<feature type="domain" description="Peptidoglycan binding-like" evidence="2">
    <location>
        <begin position="322"/>
        <end position="374"/>
    </location>
</feature>
<protein>
    <recommendedName>
        <fullName evidence="2">Peptidoglycan binding-like domain-containing protein</fullName>
    </recommendedName>
</protein>
<dbReference type="PANTHER" id="PTHR30469">
    <property type="entry name" value="MULTIDRUG RESISTANCE PROTEIN MDTA"/>
    <property type="match status" value="1"/>
</dbReference>
<gene>
    <name evidence="3" type="ORF">YM304_32180</name>
</gene>
<proteinExistence type="predicted"/>
<dbReference type="KEGG" id="aym:YM304_32180"/>
<evidence type="ECO:0000313" key="3">
    <source>
        <dbReference type="EMBL" id="BAN03532.1"/>
    </source>
</evidence>
<dbReference type="PANTHER" id="PTHR30469:SF15">
    <property type="entry name" value="HLYD FAMILY OF SECRETION PROTEINS"/>
    <property type="match status" value="1"/>
</dbReference>
<dbReference type="Proteomes" id="UP000011863">
    <property type="component" value="Chromosome"/>
</dbReference>
<dbReference type="InterPro" id="IPR002477">
    <property type="entry name" value="Peptidoglycan-bd-like"/>
</dbReference>
<feature type="region of interest" description="Disordered" evidence="1">
    <location>
        <begin position="1"/>
        <end position="41"/>
    </location>
</feature>
<dbReference type="Gene3D" id="2.40.420.20">
    <property type="match status" value="1"/>
</dbReference>
<accession>A0A6C7EC05</accession>
<dbReference type="OrthoDB" id="3268648at2"/>
<dbReference type="InterPro" id="IPR036366">
    <property type="entry name" value="PGBDSf"/>
</dbReference>
<dbReference type="Gene3D" id="1.10.101.10">
    <property type="entry name" value="PGBD-like superfamily/PGBD"/>
    <property type="match status" value="1"/>
</dbReference>
<dbReference type="GO" id="GO:0015562">
    <property type="term" value="F:efflux transmembrane transporter activity"/>
    <property type="evidence" value="ECO:0007669"/>
    <property type="project" value="TreeGrafter"/>
</dbReference>
<sequence length="551" mass="56516">MSIKETSLGRDLDGDARGRSVETDADGASPSRTPAADRSVESVDHAVVGVRSRRSWPWLVVGAGLGVAATFAVQSLTSDGADDAAIATTEVVELATAEATSRDLVDYIDYEGQLTRGATTSVLATASGTITESVPVGSELVRGAHVVSIDGSPVVTFYGSLPFHRSLDWGDEGADVEQLEANLWALGFTDDATLSVDGVYDTSTADAVEAWETSLGLEATGDFDAGRVIVVDGPSLVAEIAAPGSSSTVGQQLLLAETTEARWDVTLDAGKLDDDAVIADLVEVGTPVVHGTILATLDGQSVVAVTDVSDVTAALLEAFADDDLELLERLLVFFGFDPDGAITIDDDADLATVAGIVRWQEAAGIPATGAVGAQYYVVVPSGFEVVEVISADGDPIGNGALAASLGSSTISVTTDIVVDEIDDIDVGDPADVVLADDEVLTARVESIADAADDTGDGTTPTIAVRLTLDAEPDDVVVGPVTVRFESSRVTAATVVPTRALVSLREGGFAVEIRSDDGTTRLVGVELGAFDDGVVEVVAGEVAPGDDVVVPT</sequence>
<dbReference type="InterPro" id="IPR036365">
    <property type="entry name" value="PGBD-like_sf"/>
</dbReference>
<evidence type="ECO:0000256" key="1">
    <source>
        <dbReference type="SAM" id="MobiDB-lite"/>
    </source>
</evidence>